<dbReference type="Gene3D" id="2.60.120.620">
    <property type="entry name" value="q2cbj1_9rhob like domain"/>
    <property type="match status" value="1"/>
</dbReference>
<dbReference type="Pfam" id="PF13640">
    <property type="entry name" value="2OG-FeII_Oxy_3"/>
    <property type="match status" value="1"/>
</dbReference>
<dbReference type="InterPro" id="IPR044862">
    <property type="entry name" value="Pro_4_hyd_alph_FE2OG_OXY"/>
</dbReference>
<keyword evidence="1" id="KW-0560">Oxidoreductase</keyword>
<dbReference type="EMBL" id="JAQMWT010000634">
    <property type="protein sequence ID" value="KAJ8598844.1"/>
    <property type="molecule type" value="Genomic_DNA"/>
</dbReference>
<dbReference type="Proteomes" id="UP001230188">
    <property type="component" value="Unassembled WGS sequence"/>
</dbReference>
<comment type="similarity">
    <text evidence="1">Belongs to the iron/ascorbate-dependent oxidoreductase family.</text>
</comment>
<reference evidence="3" key="1">
    <citation type="submission" date="2023-01" db="EMBL/GenBank/DDBJ databases">
        <title>Metagenome sequencing of chrysophaentin producing Chrysophaeum taylorii.</title>
        <authorList>
            <person name="Davison J."/>
            <person name="Bewley C."/>
        </authorList>
    </citation>
    <scope>NUCLEOTIDE SEQUENCE</scope>
    <source>
        <strain evidence="3">NIES-1699</strain>
    </source>
</reference>
<proteinExistence type="inferred from homology"/>
<feature type="domain" description="Fe2OG dioxygenase" evidence="2">
    <location>
        <begin position="104"/>
        <end position="218"/>
    </location>
</feature>
<dbReference type="GO" id="GO:0016491">
    <property type="term" value="F:oxidoreductase activity"/>
    <property type="evidence" value="ECO:0007669"/>
    <property type="project" value="UniProtKB-KW"/>
</dbReference>
<protein>
    <recommendedName>
        <fullName evidence="2">Fe2OG dioxygenase domain-containing protein</fullName>
    </recommendedName>
</protein>
<sequence length="221" mass="25339">MSAENECPEPKRPRRDVALMFDGQILHMPSALSARDLASLENYLESDMVQSSLQEAVLHDSAAAQYKSRRCDSAWLHLCHMPAARKLKHAIKRAQDEWEVLPRTKRGVLRCHYEDVQYTEYRGDRLAHFKQWHIDADDDGGDEEDKREITVVALLTEPGTDFEGGDFECMVPAYPDGIHHTLAWHKGDIIAFLAKRLWHRVLPTTAGIRKTLVLWAKPPFK</sequence>
<dbReference type="GO" id="GO:0046872">
    <property type="term" value="F:metal ion binding"/>
    <property type="evidence" value="ECO:0007669"/>
    <property type="project" value="UniProtKB-KW"/>
</dbReference>
<evidence type="ECO:0000256" key="1">
    <source>
        <dbReference type="RuleBase" id="RU003682"/>
    </source>
</evidence>
<keyword evidence="1" id="KW-0408">Iron</keyword>
<comment type="caution">
    <text evidence="3">The sequence shown here is derived from an EMBL/GenBank/DDBJ whole genome shotgun (WGS) entry which is preliminary data.</text>
</comment>
<evidence type="ECO:0000259" key="2">
    <source>
        <dbReference type="PROSITE" id="PS51471"/>
    </source>
</evidence>
<dbReference type="PROSITE" id="PS51471">
    <property type="entry name" value="FE2OG_OXY"/>
    <property type="match status" value="1"/>
</dbReference>
<name>A0AAD7XHY9_9STRA</name>
<dbReference type="AlphaFoldDB" id="A0AAD7XHY9"/>
<keyword evidence="4" id="KW-1185">Reference proteome</keyword>
<organism evidence="3 4">
    <name type="scientific">Chrysophaeum taylorii</name>
    <dbReference type="NCBI Taxonomy" id="2483200"/>
    <lineage>
        <taxon>Eukaryota</taxon>
        <taxon>Sar</taxon>
        <taxon>Stramenopiles</taxon>
        <taxon>Ochrophyta</taxon>
        <taxon>Pelagophyceae</taxon>
        <taxon>Pelagomonadales</taxon>
        <taxon>Pelagomonadaceae</taxon>
        <taxon>Chrysophaeum</taxon>
    </lineage>
</organism>
<keyword evidence="1" id="KW-0479">Metal-binding</keyword>
<gene>
    <name evidence="3" type="ORF">CTAYLR_008547</name>
</gene>
<dbReference type="InterPro" id="IPR005123">
    <property type="entry name" value="Oxoglu/Fe-dep_dioxygenase_dom"/>
</dbReference>
<accession>A0AAD7XHY9</accession>
<evidence type="ECO:0000313" key="4">
    <source>
        <dbReference type="Proteomes" id="UP001230188"/>
    </source>
</evidence>
<evidence type="ECO:0000313" key="3">
    <source>
        <dbReference type="EMBL" id="KAJ8598844.1"/>
    </source>
</evidence>